<dbReference type="InterPro" id="IPR026442">
    <property type="entry name" value="IPTL_CTERM"/>
</dbReference>
<name>A0ABV2Q5G5_9BURK</name>
<proteinExistence type="predicted"/>
<keyword evidence="2" id="KW-0732">Signal</keyword>
<keyword evidence="5" id="KW-1185">Reference proteome</keyword>
<protein>
    <recommendedName>
        <fullName evidence="3">IPTL-CTERM protein sorting domain-containing protein</fullName>
    </recommendedName>
</protein>
<comment type="caution">
    <text evidence="4">The sequence shown here is derived from an EMBL/GenBank/DDBJ whole genome shotgun (WGS) entry which is preliminary data.</text>
</comment>
<evidence type="ECO:0000313" key="5">
    <source>
        <dbReference type="Proteomes" id="UP001549320"/>
    </source>
</evidence>
<evidence type="ECO:0000256" key="1">
    <source>
        <dbReference type="SAM" id="Phobius"/>
    </source>
</evidence>
<dbReference type="EMBL" id="JBEPSH010000002">
    <property type="protein sequence ID" value="MET4575817.1"/>
    <property type="molecule type" value="Genomic_DNA"/>
</dbReference>
<keyword evidence="1" id="KW-1133">Transmembrane helix</keyword>
<keyword evidence="1" id="KW-0812">Transmembrane</keyword>
<evidence type="ECO:0000259" key="3">
    <source>
        <dbReference type="Pfam" id="PF18203"/>
    </source>
</evidence>
<feature type="transmembrane region" description="Helical" evidence="1">
    <location>
        <begin position="209"/>
        <end position="230"/>
    </location>
</feature>
<evidence type="ECO:0000313" key="4">
    <source>
        <dbReference type="EMBL" id="MET4575817.1"/>
    </source>
</evidence>
<sequence length="462" mass="48043">MKKFKSYFCILRLRILLGMFLALGGVTHAQAQDLIPVVCPTGTIFMTTTNACQFVSDKSYLSTTPDAASAPSGVPSTLIANVLANDTVFWSIDDTSEPDRVEAANINYFQLAVVTPASNAGVKLKPSTGAVTATASVPPGSYSIVYKACFPGGFLLDLITFEMTPDMLSEKCSEPTTVTITITDQVAGTCDISLSYMPAASVPGGPTTAVPTLGTFAVGALAALIAVLAWRSRRHGDKHRMMAVAAMAAAVSLFSMGGGSWIESVRAAGPYEFVNPAGGMLADGGVAYSDPAPLLTVTNTSGKRMRITANGNPAETGTCIVNQELASGASCTTQAYSCTPPVQPVAISNTSAPAIGCTADPVLATYTNRLNTPIYGEFYVYAPLLTTEPDFDEPGVTTSISYTRNATVAAYDDNDFLTNGEALKSGVATVTSTAPEGYVFAPGNTSTMTWTFPYSCSSSSAG</sequence>
<keyword evidence="1" id="KW-0472">Membrane</keyword>
<dbReference type="Pfam" id="PF18203">
    <property type="entry name" value="IPTL-CTERM"/>
    <property type="match status" value="1"/>
</dbReference>
<organism evidence="4 5">
    <name type="scientific">Ottowia thiooxydans</name>
    <dbReference type="NCBI Taxonomy" id="219182"/>
    <lineage>
        <taxon>Bacteria</taxon>
        <taxon>Pseudomonadati</taxon>
        <taxon>Pseudomonadota</taxon>
        <taxon>Betaproteobacteria</taxon>
        <taxon>Burkholderiales</taxon>
        <taxon>Comamonadaceae</taxon>
        <taxon>Ottowia</taxon>
    </lineage>
</organism>
<dbReference type="NCBIfam" id="NF033207">
    <property type="entry name" value="midcut_by_XrtH"/>
    <property type="match status" value="1"/>
</dbReference>
<feature type="transmembrane region" description="Helical" evidence="1">
    <location>
        <begin position="242"/>
        <end position="262"/>
    </location>
</feature>
<feature type="chain" id="PRO_5045728703" description="IPTL-CTERM protein sorting domain-containing protein" evidence="2">
    <location>
        <begin position="32"/>
        <end position="462"/>
    </location>
</feature>
<gene>
    <name evidence="4" type="ORF">ABIE13_000917</name>
</gene>
<dbReference type="Proteomes" id="UP001549320">
    <property type="component" value="Unassembled WGS sequence"/>
</dbReference>
<reference evidence="4 5" key="1">
    <citation type="submission" date="2024-06" db="EMBL/GenBank/DDBJ databases">
        <title>Sorghum-associated microbial communities from plants grown in Nebraska, USA.</title>
        <authorList>
            <person name="Schachtman D."/>
        </authorList>
    </citation>
    <scope>NUCLEOTIDE SEQUENCE [LARGE SCALE GENOMIC DNA]</scope>
    <source>
        <strain evidence="4 5">2709</strain>
    </source>
</reference>
<evidence type="ECO:0000256" key="2">
    <source>
        <dbReference type="SAM" id="SignalP"/>
    </source>
</evidence>
<feature type="domain" description="IPTL-CTERM protein sorting" evidence="3">
    <location>
        <begin position="208"/>
        <end position="235"/>
    </location>
</feature>
<accession>A0ABV2Q5G5</accession>
<dbReference type="RefSeq" id="WP_354441524.1">
    <property type="nucleotide sequence ID" value="NZ_JBEPSH010000002.1"/>
</dbReference>
<feature type="signal peptide" evidence="2">
    <location>
        <begin position="1"/>
        <end position="31"/>
    </location>
</feature>